<dbReference type="InterPro" id="IPR006062">
    <property type="entry name" value="His_biosynth"/>
</dbReference>
<feature type="active site" description="Proton acceptor" evidence="9">
    <location>
        <position position="8"/>
    </location>
</feature>
<dbReference type="GO" id="GO:0003949">
    <property type="term" value="F:1-(5-phosphoribosyl)-5-[(5-phosphoribosylamino)methylideneamino]imidazole-4-carboxamide isomerase activity"/>
    <property type="evidence" value="ECO:0007669"/>
    <property type="project" value="UniProtKB-UniRule"/>
</dbReference>
<evidence type="ECO:0000313" key="13">
    <source>
        <dbReference type="Proteomes" id="UP000753961"/>
    </source>
</evidence>
<dbReference type="EC" id="5.3.1.16" evidence="9 11"/>
<evidence type="ECO:0000256" key="8">
    <source>
        <dbReference type="ARBA" id="ARBA00023235"/>
    </source>
</evidence>
<keyword evidence="7 9" id="KW-0368">Histidine biosynthesis</keyword>
<dbReference type="Gene3D" id="3.20.20.70">
    <property type="entry name" value="Aldolase class I"/>
    <property type="match status" value="1"/>
</dbReference>
<dbReference type="GO" id="GO:0000162">
    <property type="term" value="P:L-tryptophan biosynthetic process"/>
    <property type="evidence" value="ECO:0007669"/>
    <property type="project" value="TreeGrafter"/>
</dbReference>
<keyword evidence="6 9" id="KW-0028">Amino-acid biosynthesis</keyword>
<feature type="active site" description="Proton donor" evidence="9">
    <location>
        <position position="130"/>
    </location>
</feature>
<dbReference type="GO" id="GO:0005737">
    <property type="term" value="C:cytoplasm"/>
    <property type="evidence" value="ECO:0007669"/>
    <property type="project" value="UniProtKB-SubCell"/>
</dbReference>
<evidence type="ECO:0000256" key="1">
    <source>
        <dbReference type="ARBA" id="ARBA00000901"/>
    </source>
</evidence>
<dbReference type="Proteomes" id="UP000753961">
    <property type="component" value="Unassembled WGS sequence"/>
</dbReference>
<evidence type="ECO:0000256" key="11">
    <source>
        <dbReference type="RuleBase" id="RU003658"/>
    </source>
</evidence>
<gene>
    <name evidence="9 12" type="primary">hisA</name>
    <name evidence="12" type="ORF">KUV50_12140</name>
</gene>
<dbReference type="RefSeq" id="WP_222580427.1">
    <property type="nucleotide sequence ID" value="NZ_JAHVHU010000010.1"/>
</dbReference>
<comment type="pathway">
    <text evidence="3 9 11">Amino-acid biosynthesis; L-histidine biosynthesis; L-histidine from 5-phospho-alpha-D-ribose 1-diphosphate: step 4/9.</text>
</comment>
<comment type="caution">
    <text evidence="12">The sequence shown here is derived from an EMBL/GenBank/DDBJ whole genome shotgun (WGS) entry which is preliminary data.</text>
</comment>
<name>A0A953I078_9BACT</name>
<dbReference type="PANTHER" id="PTHR43090">
    <property type="entry name" value="1-(5-PHOSPHORIBOSYL)-5-[(5-PHOSPHORIBOSYLAMINO)METHYLIDENEAMINO] IMIDAZOLE-4-CARBOXAMIDE ISOMERASE"/>
    <property type="match status" value="1"/>
</dbReference>
<dbReference type="HAMAP" id="MF_01014">
    <property type="entry name" value="HisA"/>
    <property type="match status" value="1"/>
</dbReference>
<proteinExistence type="inferred from homology"/>
<dbReference type="PANTHER" id="PTHR43090:SF2">
    <property type="entry name" value="1-(5-PHOSPHORIBOSYL)-5-[(5-PHOSPHORIBOSYLAMINO)METHYLIDENEAMINO] IMIDAZOLE-4-CARBOXAMIDE ISOMERASE"/>
    <property type="match status" value="1"/>
</dbReference>
<keyword evidence="8 9" id="KW-0413">Isomerase</keyword>
<evidence type="ECO:0000256" key="6">
    <source>
        <dbReference type="ARBA" id="ARBA00022605"/>
    </source>
</evidence>
<protein>
    <recommendedName>
        <fullName evidence="9 11">1-(5-phosphoribosyl)-5-[(5-phosphoribosylamino)methylideneamino] imidazole-4-carboxamide isomerase</fullName>
        <ecNumber evidence="9 11">5.3.1.16</ecNumber>
    </recommendedName>
    <alternativeName>
        <fullName evidence="9">Phosphoribosylformimino-5-aminoimidazole carboxamide ribotide isomerase</fullName>
    </alternativeName>
</protein>
<evidence type="ECO:0000256" key="7">
    <source>
        <dbReference type="ARBA" id="ARBA00023102"/>
    </source>
</evidence>
<reference evidence="12" key="1">
    <citation type="submission" date="2021-06" db="EMBL/GenBank/DDBJ databases">
        <title>44 bacteria genomes isolated from Dapeng, Shenzhen.</title>
        <authorList>
            <person name="Zheng W."/>
            <person name="Yu S."/>
            <person name="Huang Y."/>
        </authorList>
    </citation>
    <scope>NUCLEOTIDE SEQUENCE</scope>
    <source>
        <strain evidence="12">DP5N28-2</strain>
    </source>
</reference>
<dbReference type="SUPFAM" id="SSF51366">
    <property type="entry name" value="Ribulose-phoshate binding barrel"/>
    <property type="match status" value="1"/>
</dbReference>
<evidence type="ECO:0000256" key="10">
    <source>
        <dbReference type="RuleBase" id="RU003657"/>
    </source>
</evidence>
<evidence type="ECO:0000256" key="5">
    <source>
        <dbReference type="ARBA" id="ARBA00022490"/>
    </source>
</evidence>
<dbReference type="GO" id="GO:0000105">
    <property type="term" value="P:L-histidine biosynthetic process"/>
    <property type="evidence" value="ECO:0007669"/>
    <property type="project" value="UniProtKB-UniRule"/>
</dbReference>
<keyword evidence="13" id="KW-1185">Reference proteome</keyword>
<evidence type="ECO:0000256" key="2">
    <source>
        <dbReference type="ARBA" id="ARBA00004496"/>
    </source>
</evidence>
<dbReference type="InterPro" id="IPR011060">
    <property type="entry name" value="RibuloseP-bd_barrel"/>
</dbReference>
<evidence type="ECO:0000256" key="9">
    <source>
        <dbReference type="HAMAP-Rule" id="MF_01014"/>
    </source>
</evidence>
<comment type="similarity">
    <text evidence="4 9 10">Belongs to the HisA/HisF family.</text>
</comment>
<evidence type="ECO:0000313" key="12">
    <source>
        <dbReference type="EMBL" id="MBY5958892.1"/>
    </source>
</evidence>
<dbReference type="EMBL" id="JAHVHU010000010">
    <property type="protein sequence ID" value="MBY5958892.1"/>
    <property type="molecule type" value="Genomic_DNA"/>
</dbReference>
<dbReference type="CDD" id="cd04732">
    <property type="entry name" value="HisA"/>
    <property type="match status" value="1"/>
</dbReference>
<comment type="catalytic activity">
    <reaction evidence="1 9 11">
        <text>1-(5-phospho-beta-D-ribosyl)-5-[(5-phospho-beta-D-ribosylamino)methylideneamino]imidazole-4-carboxamide = 5-[(5-phospho-1-deoxy-D-ribulos-1-ylimino)methylamino]-1-(5-phospho-beta-D-ribosyl)imidazole-4-carboxamide</text>
        <dbReference type="Rhea" id="RHEA:15469"/>
        <dbReference type="ChEBI" id="CHEBI:58435"/>
        <dbReference type="ChEBI" id="CHEBI:58525"/>
        <dbReference type="EC" id="5.3.1.16"/>
    </reaction>
</comment>
<dbReference type="InterPro" id="IPR044524">
    <property type="entry name" value="Isoase_HisA-like"/>
</dbReference>
<dbReference type="InterPro" id="IPR013785">
    <property type="entry name" value="Aldolase_TIM"/>
</dbReference>
<organism evidence="12 13">
    <name type="scientific">Membranihabitans marinus</name>
    <dbReference type="NCBI Taxonomy" id="1227546"/>
    <lineage>
        <taxon>Bacteria</taxon>
        <taxon>Pseudomonadati</taxon>
        <taxon>Bacteroidota</taxon>
        <taxon>Saprospiria</taxon>
        <taxon>Saprospirales</taxon>
        <taxon>Saprospiraceae</taxon>
        <taxon>Membranihabitans</taxon>
    </lineage>
</organism>
<accession>A0A953I078</accession>
<dbReference type="InterPro" id="IPR006063">
    <property type="entry name" value="HisA_bact_arch"/>
</dbReference>
<evidence type="ECO:0000256" key="3">
    <source>
        <dbReference type="ARBA" id="ARBA00005133"/>
    </source>
</evidence>
<dbReference type="AlphaFoldDB" id="A0A953I078"/>
<evidence type="ECO:0000256" key="4">
    <source>
        <dbReference type="ARBA" id="ARBA00009667"/>
    </source>
</evidence>
<comment type="subcellular location">
    <subcellularLocation>
        <location evidence="2 9 11">Cytoplasm</location>
    </subcellularLocation>
</comment>
<sequence>MRIIPAIDVIDGKCVRLVKGDYDQKTIYHDDPLEMAKAFEDHGIEYLHLVDLDGAKAGEIVNYGVLEKLVSKTNLKIDFGGGIRNRKDVDIILECGGRQAVIGSLAFKNKELFFEILGEHGSEAVVLGADARKGKIAVGGWLETTDINVEQVIGEYHESGIEYVLCTDIDKDGMMQGPSTEKYQSILKETPGVKLIASGGIRHMDDVLKMEEIGCEGTIIGKAIYEKAISLKDLENYIL</sequence>
<dbReference type="Pfam" id="PF00977">
    <property type="entry name" value="His_biosynth"/>
    <property type="match status" value="1"/>
</dbReference>
<dbReference type="InterPro" id="IPR023016">
    <property type="entry name" value="HisA/PriA"/>
</dbReference>
<dbReference type="NCBIfam" id="TIGR00007">
    <property type="entry name" value="1-(5-phosphoribosyl)-5-[(5-phosphoribosylamino)methylideneamino]imidazole-4-carboxamide isomerase"/>
    <property type="match status" value="1"/>
</dbReference>
<dbReference type="FunFam" id="3.20.20.70:FF:000009">
    <property type="entry name" value="1-(5-phosphoribosyl)-5-[(5-phosphoribosylamino)methylideneamino] imidazole-4-carboxamide isomerase"/>
    <property type="match status" value="1"/>
</dbReference>
<keyword evidence="5 9" id="KW-0963">Cytoplasm</keyword>